<feature type="compositionally biased region" description="Low complexity" evidence="1">
    <location>
        <begin position="203"/>
        <end position="215"/>
    </location>
</feature>
<dbReference type="AlphaFoldDB" id="A0A3S5ATM8"/>
<dbReference type="EMBL" id="CAAALY010126011">
    <property type="protein sequence ID" value="VEL31754.1"/>
    <property type="molecule type" value="Genomic_DNA"/>
</dbReference>
<feature type="compositionally biased region" description="Pro residues" evidence="1">
    <location>
        <begin position="239"/>
        <end position="252"/>
    </location>
</feature>
<evidence type="ECO:0000256" key="1">
    <source>
        <dbReference type="SAM" id="MobiDB-lite"/>
    </source>
</evidence>
<feature type="region of interest" description="Disordered" evidence="1">
    <location>
        <begin position="168"/>
        <end position="219"/>
    </location>
</feature>
<feature type="compositionally biased region" description="Gly residues" evidence="1">
    <location>
        <begin position="64"/>
        <end position="76"/>
    </location>
</feature>
<name>A0A3S5ATM8_9PLAT</name>
<reference evidence="2" key="1">
    <citation type="submission" date="2018-11" db="EMBL/GenBank/DDBJ databases">
        <authorList>
            <consortium name="Pathogen Informatics"/>
        </authorList>
    </citation>
    <scope>NUCLEOTIDE SEQUENCE</scope>
</reference>
<dbReference type="Proteomes" id="UP000784294">
    <property type="component" value="Unassembled WGS sequence"/>
</dbReference>
<comment type="caution">
    <text evidence="2">The sequence shown here is derived from an EMBL/GenBank/DDBJ whole genome shotgun (WGS) entry which is preliminary data.</text>
</comment>
<evidence type="ECO:0000313" key="2">
    <source>
        <dbReference type="EMBL" id="VEL31754.1"/>
    </source>
</evidence>
<evidence type="ECO:0000313" key="3">
    <source>
        <dbReference type="Proteomes" id="UP000784294"/>
    </source>
</evidence>
<organism evidence="2 3">
    <name type="scientific">Protopolystoma xenopodis</name>
    <dbReference type="NCBI Taxonomy" id="117903"/>
    <lineage>
        <taxon>Eukaryota</taxon>
        <taxon>Metazoa</taxon>
        <taxon>Spiralia</taxon>
        <taxon>Lophotrochozoa</taxon>
        <taxon>Platyhelminthes</taxon>
        <taxon>Monogenea</taxon>
        <taxon>Polyopisthocotylea</taxon>
        <taxon>Polystomatidea</taxon>
        <taxon>Polystomatidae</taxon>
        <taxon>Protopolystoma</taxon>
    </lineage>
</organism>
<feature type="compositionally biased region" description="Basic and acidic residues" evidence="1">
    <location>
        <begin position="117"/>
        <end position="127"/>
    </location>
</feature>
<keyword evidence="3" id="KW-1185">Reference proteome</keyword>
<feature type="compositionally biased region" description="Basic and acidic residues" evidence="1">
    <location>
        <begin position="88"/>
        <end position="99"/>
    </location>
</feature>
<sequence length="261" mass="27254">MVRSDSRRANGEVVEASRDVMDADKRGYSDLFGPADSRLSSDRLAGLLVSSAFGPETGWPGWSVGSGGSVGGGASGWTGWRHQPAQTRETEAVESRNGEGDGDGDGDSTGRQPRRLAFAEEREKFVLDEAQVDAFGSGSESSKLTASSTSTTGTGTALSIVPCVAIESTRHRDAPTRDGPEATETKRWERAESGHGQMGRVIASSASATPSTSTTGRRFETKGLGAVCLLAPTPESLKLPPPPPLLLHPSPPLQFADSVAS</sequence>
<feature type="region of interest" description="Disordered" evidence="1">
    <location>
        <begin position="235"/>
        <end position="261"/>
    </location>
</feature>
<feature type="region of interest" description="Disordered" evidence="1">
    <location>
        <begin position="58"/>
        <end position="155"/>
    </location>
</feature>
<gene>
    <name evidence="2" type="ORF">PXEA_LOCUS25194</name>
</gene>
<accession>A0A3S5ATM8</accession>
<feature type="compositionally biased region" description="Low complexity" evidence="1">
    <location>
        <begin position="136"/>
        <end position="155"/>
    </location>
</feature>
<feature type="compositionally biased region" description="Basic and acidic residues" evidence="1">
    <location>
        <begin position="168"/>
        <end position="193"/>
    </location>
</feature>
<proteinExistence type="predicted"/>
<protein>
    <submittedName>
        <fullName evidence="2">Uncharacterized protein</fullName>
    </submittedName>
</protein>